<keyword evidence="7" id="KW-0227">DNA damage</keyword>
<dbReference type="SUPFAM" id="SSF56091">
    <property type="entry name" value="DNA ligase/mRNA capping enzyme, catalytic domain"/>
    <property type="match status" value="1"/>
</dbReference>
<dbReference type="InterPro" id="IPR012340">
    <property type="entry name" value="NA-bd_OB-fold"/>
</dbReference>
<evidence type="ECO:0000256" key="11">
    <source>
        <dbReference type="ARBA" id="ARBA00023204"/>
    </source>
</evidence>
<dbReference type="InterPro" id="IPR036599">
    <property type="entry name" value="DNA_ligase_N_sf"/>
</dbReference>
<evidence type="ECO:0000256" key="6">
    <source>
        <dbReference type="ARBA" id="ARBA00022741"/>
    </source>
</evidence>
<evidence type="ECO:0000256" key="12">
    <source>
        <dbReference type="ARBA" id="ARBA00023306"/>
    </source>
</evidence>
<evidence type="ECO:0000256" key="3">
    <source>
        <dbReference type="ARBA" id="ARBA00022618"/>
    </source>
</evidence>
<sequence length="554" mass="61333">MKAFADLYSALDGTTSSKAKLAALGEYFRSAPPEDAAWAAYFLSGGKPRQIVPVSALRELAQRAARLPEWLFEESYQAVGDLAETIALLLPEGDHADDAGLAEWVEQRLLPLRGQPPEVLTAALDALWPPLDARGRLVLFKLITGSFRVGVSKLLVTRALGEVAGIDPKRVAERMVGYTDISLKPTAERFLALVDPSEGEGGTVLRGGQPYPFFLAHPLQAPVEQFDDLLGAASRWQVEWKWDGIRAQLVRRAGQTWLWSRGEELITERFPELAAAAQALPDGTVLDGEIVIWIDGRVQPFALLQQRIGRKTLGARLLRDAPAILMAYDLLEWQGEDWRGRPQAERRAQLARVVADHVHPALELSPQVEADDWPHFARLREASRELGVEGFMLKGVDAAYGAGRTRDVGLWWKWKIDPYSVDAVLIYAQRGHGRRASLYTDFTFAVWNAPPGTPDRALVPFAKAYSGLTDEEMRAVDAIVRRTTVESFGPVRSVTPTQVFELGFEGIGRSGRHKSGIAVRFPRMLRWRTDKPVEEADTLATLEAMLPAAAREPA</sequence>
<dbReference type="InterPro" id="IPR012310">
    <property type="entry name" value="DNA_ligase_ATP-dep_cent"/>
</dbReference>
<dbReference type="PANTHER" id="PTHR45674:SF13">
    <property type="entry name" value="DNA LIGASE-RELATED"/>
    <property type="match status" value="1"/>
</dbReference>
<dbReference type="GO" id="GO:0005524">
    <property type="term" value="F:ATP binding"/>
    <property type="evidence" value="ECO:0007669"/>
    <property type="project" value="UniProtKB-KW"/>
</dbReference>
<dbReference type="InterPro" id="IPR012308">
    <property type="entry name" value="DNA_ligase_ATP-dep_N"/>
</dbReference>
<keyword evidence="11" id="KW-0234">DNA repair</keyword>
<keyword evidence="8" id="KW-0067">ATP-binding</keyword>
<dbReference type="GO" id="GO:0003910">
    <property type="term" value="F:DNA ligase (ATP) activity"/>
    <property type="evidence" value="ECO:0007669"/>
    <property type="project" value="UniProtKB-EC"/>
</dbReference>
<evidence type="ECO:0000259" key="14">
    <source>
        <dbReference type="PROSITE" id="PS50160"/>
    </source>
</evidence>
<dbReference type="OrthoDB" id="9767858at2"/>
<proteinExistence type="predicted"/>
<keyword evidence="3" id="KW-0132">Cell division</keyword>
<comment type="catalytic activity">
    <reaction evidence="13">
        <text>ATP + (deoxyribonucleotide)n-3'-hydroxyl + 5'-phospho-(deoxyribonucleotide)m = (deoxyribonucleotide)n+m + AMP + diphosphate.</text>
        <dbReference type="EC" id="6.5.1.1"/>
    </reaction>
</comment>
<dbReference type="NCBIfam" id="TIGR04120">
    <property type="entry name" value="DNA_lig_bact"/>
    <property type="match status" value="1"/>
</dbReference>
<keyword evidence="16" id="KW-1185">Reference proteome</keyword>
<organism evidence="15 16">
    <name type="scientific">Cupriavidus agavae</name>
    <dbReference type="NCBI Taxonomy" id="1001822"/>
    <lineage>
        <taxon>Bacteria</taxon>
        <taxon>Pseudomonadati</taxon>
        <taxon>Pseudomonadota</taxon>
        <taxon>Betaproteobacteria</taxon>
        <taxon>Burkholderiales</taxon>
        <taxon>Burkholderiaceae</taxon>
        <taxon>Cupriavidus</taxon>
    </lineage>
</organism>
<name>A0A4Q7S7C1_9BURK</name>
<dbReference type="PROSITE" id="PS00697">
    <property type="entry name" value="DNA_LIGASE_A1"/>
    <property type="match status" value="1"/>
</dbReference>
<dbReference type="GO" id="GO:0006260">
    <property type="term" value="P:DNA replication"/>
    <property type="evidence" value="ECO:0007669"/>
    <property type="project" value="UniProtKB-KW"/>
</dbReference>
<keyword evidence="9" id="KW-0460">Magnesium</keyword>
<evidence type="ECO:0000256" key="4">
    <source>
        <dbReference type="ARBA" id="ARBA00022705"/>
    </source>
</evidence>
<evidence type="ECO:0000256" key="5">
    <source>
        <dbReference type="ARBA" id="ARBA00022723"/>
    </source>
</evidence>
<dbReference type="GO" id="GO:0006310">
    <property type="term" value="P:DNA recombination"/>
    <property type="evidence" value="ECO:0007669"/>
    <property type="project" value="UniProtKB-KW"/>
</dbReference>
<feature type="domain" description="ATP-dependent DNA ligase family profile" evidence="14">
    <location>
        <begin position="316"/>
        <end position="448"/>
    </location>
</feature>
<dbReference type="Pfam" id="PF04675">
    <property type="entry name" value="DNA_ligase_A_N"/>
    <property type="match status" value="1"/>
</dbReference>
<dbReference type="GO" id="GO:0051301">
    <property type="term" value="P:cell division"/>
    <property type="evidence" value="ECO:0007669"/>
    <property type="project" value="UniProtKB-KW"/>
</dbReference>
<evidence type="ECO:0000256" key="10">
    <source>
        <dbReference type="ARBA" id="ARBA00023172"/>
    </source>
</evidence>
<dbReference type="CDD" id="cd07897">
    <property type="entry name" value="Adenylation_DNA_ligase_Bac1"/>
    <property type="match status" value="1"/>
</dbReference>
<comment type="caution">
    <text evidence="15">The sequence shown here is derived from an EMBL/GenBank/DDBJ whole genome shotgun (WGS) entry which is preliminary data.</text>
</comment>
<dbReference type="PROSITE" id="PS50160">
    <property type="entry name" value="DNA_LIGASE_A3"/>
    <property type="match status" value="1"/>
</dbReference>
<gene>
    <name evidence="15" type="ORF">EV147_1206</name>
</gene>
<dbReference type="GO" id="GO:0046872">
    <property type="term" value="F:metal ion binding"/>
    <property type="evidence" value="ECO:0007669"/>
    <property type="project" value="UniProtKB-KW"/>
</dbReference>
<evidence type="ECO:0000313" key="16">
    <source>
        <dbReference type="Proteomes" id="UP000291078"/>
    </source>
</evidence>
<dbReference type="Proteomes" id="UP000291078">
    <property type="component" value="Unassembled WGS sequence"/>
</dbReference>
<dbReference type="InterPro" id="IPR026333">
    <property type="entry name" value="ATP_dep_DNA_lig_pp_1105_fam"/>
</dbReference>
<dbReference type="NCBIfam" id="NF006701">
    <property type="entry name" value="PRK09247.1"/>
    <property type="match status" value="1"/>
</dbReference>
<dbReference type="AlphaFoldDB" id="A0A4Q7S7C1"/>
<dbReference type="Gene3D" id="1.10.3260.10">
    <property type="entry name" value="DNA ligase, ATP-dependent, N-terminal domain"/>
    <property type="match status" value="1"/>
</dbReference>
<dbReference type="Gene3D" id="2.40.50.140">
    <property type="entry name" value="Nucleic acid-binding proteins"/>
    <property type="match status" value="1"/>
</dbReference>
<dbReference type="InterPro" id="IPR050191">
    <property type="entry name" value="ATP-dep_DNA_ligase"/>
</dbReference>
<dbReference type="Pfam" id="PF04679">
    <property type="entry name" value="DNA_ligase_A_C"/>
    <property type="match status" value="1"/>
</dbReference>
<dbReference type="InterPro" id="IPR016059">
    <property type="entry name" value="DNA_ligase_ATP-dep_CS"/>
</dbReference>
<dbReference type="Gene3D" id="3.30.470.30">
    <property type="entry name" value="DNA ligase/mRNA capping enzyme"/>
    <property type="match status" value="1"/>
</dbReference>
<accession>A0A4Q7S7C1</accession>
<keyword evidence="12" id="KW-0131">Cell cycle</keyword>
<evidence type="ECO:0000256" key="8">
    <source>
        <dbReference type="ARBA" id="ARBA00022840"/>
    </source>
</evidence>
<evidence type="ECO:0000256" key="13">
    <source>
        <dbReference type="ARBA" id="ARBA00034003"/>
    </source>
</evidence>
<keyword evidence="10" id="KW-0233">DNA recombination</keyword>
<reference evidence="15 16" key="1">
    <citation type="journal article" date="2015" name="Stand. Genomic Sci.">
        <title>Genomic Encyclopedia of Bacterial and Archaeal Type Strains, Phase III: the genomes of soil and plant-associated and newly described type strains.</title>
        <authorList>
            <person name="Whitman W.B."/>
            <person name="Woyke T."/>
            <person name="Klenk H.P."/>
            <person name="Zhou Y."/>
            <person name="Lilburn T.G."/>
            <person name="Beck B.J."/>
            <person name="De Vos P."/>
            <person name="Vandamme P."/>
            <person name="Eisen J.A."/>
            <person name="Garrity G."/>
            <person name="Hugenholtz P."/>
            <person name="Kyrpides N.C."/>
        </authorList>
    </citation>
    <scope>NUCLEOTIDE SEQUENCE [LARGE SCALE GENOMIC DNA]</scope>
    <source>
        <strain evidence="15 16">ASC-9842</strain>
    </source>
</reference>
<dbReference type="EMBL" id="SGXM01000001">
    <property type="protein sequence ID" value="RZT42183.1"/>
    <property type="molecule type" value="Genomic_DNA"/>
</dbReference>
<keyword evidence="2 15" id="KW-0436">Ligase</keyword>
<keyword evidence="4" id="KW-0235">DNA replication</keyword>
<evidence type="ECO:0000256" key="9">
    <source>
        <dbReference type="ARBA" id="ARBA00022842"/>
    </source>
</evidence>
<dbReference type="CDD" id="cd07972">
    <property type="entry name" value="OBF_DNA_ligase_Arch_LigB"/>
    <property type="match status" value="1"/>
</dbReference>
<protein>
    <recommendedName>
        <fullName evidence="1">DNA ligase (ATP)</fullName>
        <ecNumber evidence="1">6.5.1.1</ecNumber>
    </recommendedName>
</protein>
<dbReference type="GO" id="GO:0006281">
    <property type="term" value="P:DNA repair"/>
    <property type="evidence" value="ECO:0007669"/>
    <property type="project" value="UniProtKB-KW"/>
</dbReference>
<dbReference type="Pfam" id="PF01068">
    <property type="entry name" value="DNA_ligase_A_M"/>
    <property type="match status" value="1"/>
</dbReference>
<dbReference type="InterPro" id="IPR012309">
    <property type="entry name" value="DNA_ligase_ATP-dep_C"/>
</dbReference>
<evidence type="ECO:0000256" key="1">
    <source>
        <dbReference type="ARBA" id="ARBA00012727"/>
    </source>
</evidence>
<evidence type="ECO:0000256" key="2">
    <source>
        <dbReference type="ARBA" id="ARBA00022598"/>
    </source>
</evidence>
<evidence type="ECO:0000313" key="15">
    <source>
        <dbReference type="EMBL" id="RZT42183.1"/>
    </source>
</evidence>
<evidence type="ECO:0000256" key="7">
    <source>
        <dbReference type="ARBA" id="ARBA00022763"/>
    </source>
</evidence>
<dbReference type="SUPFAM" id="SSF50249">
    <property type="entry name" value="Nucleic acid-binding proteins"/>
    <property type="match status" value="1"/>
</dbReference>
<dbReference type="PANTHER" id="PTHR45674">
    <property type="entry name" value="DNA LIGASE 1/3 FAMILY MEMBER"/>
    <property type="match status" value="1"/>
</dbReference>
<keyword evidence="6" id="KW-0547">Nucleotide-binding</keyword>
<dbReference type="EC" id="6.5.1.1" evidence="1"/>
<dbReference type="GO" id="GO:0003677">
    <property type="term" value="F:DNA binding"/>
    <property type="evidence" value="ECO:0007669"/>
    <property type="project" value="InterPro"/>
</dbReference>
<keyword evidence="5" id="KW-0479">Metal-binding</keyword>
<dbReference type="RefSeq" id="WP_130390171.1">
    <property type="nucleotide sequence ID" value="NZ_SGXM01000001.1"/>
</dbReference>